<reference evidence="2" key="1">
    <citation type="submission" date="2023-10" db="EMBL/GenBank/DDBJ databases">
        <authorList>
            <person name="Chen Y."/>
            <person name="Shah S."/>
            <person name="Dougan E. K."/>
            <person name="Thang M."/>
            <person name="Chan C."/>
        </authorList>
    </citation>
    <scope>NUCLEOTIDE SEQUENCE [LARGE SCALE GENOMIC DNA]</scope>
</reference>
<comment type="caution">
    <text evidence="2">The sequence shown here is derived from an EMBL/GenBank/DDBJ whole genome shotgun (WGS) entry which is preliminary data.</text>
</comment>
<proteinExistence type="predicted"/>
<feature type="non-terminal residue" evidence="2">
    <location>
        <position position="102"/>
    </location>
</feature>
<evidence type="ECO:0000313" key="2">
    <source>
        <dbReference type="EMBL" id="CAK0910294.1"/>
    </source>
</evidence>
<evidence type="ECO:0000313" key="3">
    <source>
        <dbReference type="Proteomes" id="UP001189429"/>
    </source>
</evidence>
<evidence type="ECO:0000256" key="1">
    <source>
        <dbReference type="SAM" id="MobiDB-lite"/>
    </source>
</evidence>
<dbReference type="Proteomes" id="UP001189429">
    <property type="component" value="Unassembled WGS sequence"/>
</dbReference>
<gene>
    <name evidence="2" type="ORF">PCOR1329_LOCUS84510</name>
</gene>
<feature type="region of interest" description="Disordered" evidence="1">
    <location>
        <begin position="68"/>
        <end position="102"/>
    </location>
</feature>
<protein>
    <submittedName>
        <fullName evidence="2">Uncharacterized protein</fullName>
    </submittedName>
</protein>
<keyword evidence="3" id="KW-1185">Reference proteome</keyword>
<accession>A0ABN9YDQ8</accession>
<organism evidence="2 3">
    <name type="scientific">Prorocentrum cordatum</name>
    <dbReference type="NCBI Taxonomy" id="2364126"/>
    <lineage>
        <taxon>Eukaryota</taxon>
        <taxon>Sar</taxon>
        <taxon>Alveolata</taxon>
        <taxon>Dinophyceae</taxon>
        <taxon>Prorocentrales</taxon>
        <taxon>Prorocentraceae</taxon>
        <taxon>Prorocentrum</taxon>
    </lineage>
</organism>
<name>A0ABN9YDQ8_9DINO</name>
<sequence>MFLYWCGRDFRWKGTHARHLQKIQRGGRSSLIGAAPGADLLSPALLVGWHEWHQQRWVFRPIRGGPAAGGCRSHGGGRRRGRRCASGGAGGKRQGPAGARAA</sequence>
<dbReference type="EMBL" id="CAUYUJ010022366">
    <property type="protein sequence ID" value="CAK0910294.1"/>
    <property type="molecule type" value="Genomic_DNA"/>
</dbReference>